<dbReference type="PROSITE" id="PS51257">
    <property type="entry name" value="PROKAR_LIPOPROTEIN"/>
    <property type="match status" value="1"/>
</dbReference>
<sequence>MKKISLIGLLVIIVLISLLVLISGCAKKIEEVVPPEDILEGNIPEITNYPKLEQVFVDLYSSVALFSSDKFSKEEIDFMKVGLKIYKEKPKLKEYPIEVLHYLMSRYCGREAFYDAEFFDQTLIPLAKEITVEAEDDLAAIKAIHEWVNDNMVYDYVIYIEFTPKNILREKRGVCEEYATLIIALSKAVGIPARTVGSSKLIISG</sequence>
<accession>X1E409</accession>
<dbReference type="PANTHER" id="PTHR33490">
    <property type="entry name" value="BLR5614 PROTEIN-RELATED"/>
    <property type="match status" value="1"/>
</dbReference>
<reference evidence="2" key="1">
    <citation type="journal article" date="2014" name="Front. Microbiol.">
        <title>High frequency of phylogenetically diverse reductive dehalogenase-homologous genes in deep subseafloor sedimentary metagenomes.</title>
        <authorList>
            <person name="Kawai M."/>
            <person name="Futagami T."/>
            <person name="Toyoda A."/>
            <person name="Takaki Y."/>
            <person name="Nishi S."/>
            <person name="Hori S."/>
            <person name="Arai W."/>
            <person name="Tsubouchi T."/>
            <person name="Morono Y."/>
            <person name="Uchiyama I."/>
            <person name="Ito T."/>
            <person name="Fujiyama A."/>
            <person name="Inagaki F."/>
            <person name="Takami H."/>
        </authorList>
    </citation>
    <scope>NUCLEOTIDE SEQUENCE</scope>
    <source>
        <strain evidence="2">Expedition CK06-06</strain>
    </source>
</reference>
<evidence type="ECO:0000313" key="2">
    <source>
        <dbReference type="EMBL" id="GAH03403.1"/>
    </source>
</evidence>
<dbReference type="EMBL" id="BART01026997">
    <property type="protein sequence ID" value="GAH03403.1"/>
    <property type="molecule type" value="Genomic_DNA"/>
</dbReference>
<feature type="non-terminal residue" evidence="2">
    <location>
        <position position="205"/>
    </location>
</feature>
<dbReference type="SUPFAM" id="SSF54001">
    <property type="entry name" value="Cysteine proteinases"/>
    <property type="match status" value="1"/>
</dbReference>
<dbReference type="InterPro" id="IPR002931">
    <property type="entry name" value="Transglutaminase-like"/>
</dbReference>
<evidence type="ECO:0000259" key="1">
    <source>
        <dbReference type="Pfam" id="PF01841"/>
    </source>
</evidence>
<feature type="domain" description="Transglutaminase-like" evidence="1">
    <location>
        <begin position="126"/>
        <end position="197"/>
    </location>
</feature>
<comment type="caution">
    <text evidence="2">The sequence shown here is derived from an EMBL/GenBank/DDBJ whole genome shotgun (WGS) entry which is preliminary data.</text>
</comment>
<gene>
    <name evidence="2" type="ORF">S01H4_47976</name>
</gene>
<dbReference type="InterPro" id="IPR038765">
    <property type="entry name" value="Papain-like_cys_pep_sf"/>
</dbReference>
<dbReference type="Gene3D" id="3.10.620.30">
    <property type="match status" value="1"/>
</dbReference>
<protein>
    <recommendedName>
        <fullName evidence="1">Transglutaminase-like domain-containing protein</fullName>
    </recommendedName>
</protein>
<dbReference type="Pfam" id="PF01841">
    <property type="entry name" value="Transglut_core"/>
    <property type="match status" value="1"/>
</dbReference>
<proteinExistence type="predicted"/>
<dbReference type="AlphaFoldDB" id="X1E409"/>
<organism evidence="2">
    <name type="scientific">marine sediment metagenome</name>
    <dbReference type="NCBI Taxonomy" id="412755"/>
    <lineage>
        <taxon>unclassified sequences</taxon>
        <taxon>metagenomes</taxon>
        <taxon>ecological metagenomes</taxon>
    </lineage>
</organism>
<dbReference type="PANTHER" id="PTHR33490:SF6">
    <property type="entry name" value="SLL1049 PROTEIN"/>
    <property type="match status" value="1"/>
</dbReference>
<name>X1E409_9ZZZZ</name>